<evidence type="ECO:0000259" key="6">
    <source>
        <dbReference type="PROSITE" id="PS51296"/>
    </source>
</evidence>
<dbReference type="PROSITE" id="PS51296">
    <property type="entry name" value="RIESKE"/>
    <property type="match status" value="1"/>
</dbReference>
<dbReference type="InterPro" id="IPR005805">
    <property type="entry name" value="Rieske_Fe-S_prot_C"/>
</dbReference>
<dbReference type="Proteomes" id="UP000650511">
    <property type="component" value="Unassembled WGS sequence"/>
</dbReference>
<feature type="domain" description="Rieske" evidence="6">
    <location>
        <begin position="422"/>
        <end position="505"/>
    </location>
</feature>
<dbReference type="GO" id="GO:0005737">
    <property type="term" value="C:cytoplasm"/>
    <property type="evidence" value="ECO:0007669"/>
    <property type="project" value="TreeGrafter"/>
</dbReference>
<keyword evidence="5" id="KW-1015">Disulfide bond</keyword>
<dbReference type="PANTHER" id="PTHR13847:SF274">
    <property type="entry name" value="RIESKE 2FE-2S IRON-SULFUR PROTEIN YHFW-RELATED"/>
    <property type="match status" value="1"/>
</dbReference>
<evidence type="ECO:0000313" key="7">
    <source>
        <dbReference type="EMBL" id="GGI03004.1"/>
    </source>
</evidence>
<evidence type="ECO:0000256" key="2">
    <source>
        <dbReference type="ARBA" id="ARBA00022723"/>
    </source>
</evidence>
<dbReference type="InterPro" id="IPR006076">
    <property type="entry name" value="FAD-dep_OxRdtase"/>
</dbReference>
<dbReference type="CDD" id="cd03477">
    <property type="entry name" value="Rieske_YhfW_C"/>
    <property type="match status" value="1"/>
</dbReference>
<dbReference type="RefSeq" id="WP_130648268.1">
    <property type="nucleotide sequence ID" value="NZ_BMHA01000001.1"/>
</dbReference>
<dbReference type="GO" id="GO:0046872">
    <property type="term" value="F:metal ion binding"/>
    <property type="evidence" value="ECO:0007669"/>
    <property type="project" value="UniProtKB-KW"/>
</dbReference>
<name>A0A8J3A7N0_9ACTN</name>
<dbReference type="EMBL" id="BMHA01000001">
    <property type="protein sequence ID" value="GGI03004.1"/>
    <property type="molecule type" value="Genomic_DNA"/>
</dbReference>
<comment type="caution">
    <text evidence="7">The sequence shown here is derived from an EMBL/GenBank/DDBJ whole genome shotgun (WGS) entry which is preliminary data.</text>
</comment>
<dbReference type="InterPro" id="IPR017941">
    <property type="entry name" value="Rieske_2Fe-2S"/>
</dbReference>
<dbReference type="GO" id="GO:0051537">
    <property type="term" value="F:2 iron, 2 sulfur cluster binding"/>
    <property type="evidence" value="ECO:0007669"/>
    <property type="project" value="UniProtKB-KW"/>
</dbReference>
<dbReference type="GO" id="GO:0004497">
    <property type="term" value="F:monooxygenase activity"/>
    <property type="evidence" value="ECO:0007669"/>
    <property type="project" value="UniProtKB-ARBA"/>
</dbReference>
<keyword evidence="3" id="KW-0408">Iron</keyword>
<evidence type="ECO:0000256" key="1">
    <source>
        <dbReference type="ARBA" id="ARBA00022714"/>
    </source>
</evidence>
<dbReference type="InterPro" id="IPR038010">
    <property type="entry name" value="YhfW_C"/>
</dbReference>
<dbReference type="InterPro" id="IPR036922">
    <property type="entry name" value="Rieske_2Fe-2S_sf"/>
</dbReference>
<dbReference type="Gene3D" id="3.30.9.10">
    <property type="entry name" value="D-Amino Acid Oxidase, subunit A, domain 2"/>
    <property type="match status" value="1"/>
</dbReference>
<keyword evidence="4" id="KW-0411">Iron-sulfur</keyword>
<reference evidence="7" key="2">
    <citation type="submission" date="2020-09" db="EMBL/GenBank/DDBJ databases">
        <authorList>
            <person name="Sun Q."/>
            <person name="Zhou Y."/>
        </authorList>
    </citation>
    <scope>NUCLEOTIDE SEQUENCE</scope>
    <source>
        <strain evidence="7">CGMCC 1.14988</strain>
    </source>
</reference>
<dbReference type="OrthoDB" id="9767869at2"/>
<accession>A0A8J3A7N0</accession>
<dbReference type="Gene3D" id="3.50.50.60">
    <property type="entry name" value="FAD/NAD(P)-binding domain"/>
    <property type="match status" value="1"/>
</dbReference>
<proteinExistence type="predicted"/>
<organism evidence="7 8">
    <name type="scientific">Egicoccus halophilus</name>
    <dbReference type="NCBI Taxonomy" id="1670830"/>
    <lineage>
        <taxon>Bacteria</taxon>
        <taxon>Bacillati</taxon>
        <taxon>Actinomycetota</taxon>
        <taxon>Nitriliruptoria</taxon>
        <taxon>Egicoccales</taxon>
        <taxon>Egicoccaceae</taxon>
        <taxon>Egicoccus</taxon>
    </lineage>
</organism>
<keyword evidence="2" id="KW-0479">Metal-binding</keyword>
<dbReference type="GO" id="GO:0016705">
    <property type="term" value="F:oxidoreductase activity, acting on paired donors, with incorporation or reduction of molecular oxygen"/>
    <property type="evidence" value="ECO:0007669"/>
    <property type="project" value="UniProtKB-ARBA"/>
</dbReference>
<protein>
    <submittedName>
        <fullName evidence="7">Iron-sulfur-binding protein</fullName>
    </submittedName>
</protein>
<evidence type="ECO:0000256" key="5">
    <source>
        <dbReference type="ARBA" id="ARBA00023157"/>
    </source>
</evidence>
<dbReference type="InterPro" id="IPR036188">
    <property type="entry name" value="FAD/NAD-bd_sf"/>
</dbReference>
<keyword evidence="8" id="KW-1185">Reference proteome</keyword>
<gene>
    <name evidence="7" type="ORF">GCM10011354_02290</name>
</gene>
<dbReference type="SUPFAM" id="SSF50022">
    <property type="entry name" value="ISP domain"/>
    <property type="match status" value="1"/>
</dbReference>
<dbReference type="Pfam" id="PF01266">
    <property type="entry name" value="DAO"/>
    <property type="match status" value="1"/>
</dbReference>
<dbReference type="Pfam" id="PF00355">
    <property type="entry name" value="Rieske"/>
    <property type="match status" value="1"/>
</dbReference>
<reference evidence="7" key="1">
    <citation type="journal article" date="2014" name="Int. J. Syst. Evol. Microbiol.">
        <title>Complete genome sequence of Corynebacterium casei LMG S-19264T (=DSM 44701T), isolated from a smear-ripened cheese.</title>
        <authorList>
            <consortium name="US DOE Joint Genome Institute (JGI-PGF)"/>
            <person name="Walter F."/>
            <person name="Albersmeier A."/>
            <person name="Kalinowski J."/>
            <person name="Ruckert C."/>
        </authorList>
    </citation>
    <scope>NUCLEOTIDE SEQUENCE</scope>
    <source>
        <strain evidence="7">CGMCC 1.14988</strain>
    </source>
</reference>
<keyword evidence="1" id="KW-0001">2Fe-2S</keyword>
<dbReference type="AlphaFoldDB" id="A0A8J3A7N0"/>
<dbReference type="SUPFAM" id="SSF51971">
    <property type="entry name" value="Nucleotide-binding domain"/>
    <property type="match status" value="1"/>
</dbReference>
<dbReference type="PRINTS" id="PR00162">
    <property type="entry name" value="RIESKE"/>
</dbReference>
<evidence type="ECO:0000256" key="4">
    <source>
        <dbReference type="ARBA" id="ARBA00023014"/>
    </source>
</evidence>
<evidence type="ECO:0000256" key="3">
    <source>
        <dbReference type="ARBA" id="ARBA00023004"/>
    </source>
</evidence>
<dbReference type="PANTHER" id="PTHR13847">
    <property type="entry name" value="SARCOSINE DEHYDROGENASE-RELATED"/>
    <property type="match status" value="1"/>
</dbReference>
<sequence length="505" mass="54015">MESRDHDRSYWRDTADVAAALTSIEGLADADLTVVGGGILGLTTALLAAEAGLRVVVLEARGLASGTTGGTTGKVTAQNETRLATLRSSIGADAARRYARANQRGIELFDRLTTDYGIACDAEQVPASLVALTDDTVGSLEQEAAAAREAGLEVEVGPAPDEVPFAGRPCLTVPDQRQMHAVRYCQGLAAAVLALGGAVHEHARVVDVVRERKGSRRWRVLTDRAEVRSDDVVLATRLPTHHDAKLLFGRSKPMSAVGVSARLDGPAPRGMYLFQEQRTWSIRSSRTPRTGEHLIAVGMSEPTAGSGALQGRTDQLADWVREHFAVTSVDHRWMAQDQMPSDGRPYVGPLPGEGLWTATGFGKWGLAFGTAAAEALVTRMQGGPDPFEGAFDTQRIEPPTGWKQILRANLRVGGLFVGDRLRALPGDPELAPGEGRLVRRGRTPVAVARTLDGELHTVSATCTHLGCLVRWNADEQTWDCGCHGSRFAPDGEVLEAPATSPLRPL</sequence>
<evidence type="ECO:0000313" key="8">
    <source>
        <dbReference type="Proteomes" id="UP000650511"/>
    </source>
</evidence>
<dbReference type="Gene3D" id="2.102.10.10">
    <property type="entry name" value="Rieske [2Fe-2S] iron-sulphur domain"/>
    <property type="match status" value="1"/>
</dbReference>
<dbReference type="GO" id="GO:0016020">
    <property type="term" value="C:membrane"/>
    <property type="evidence" value="ECO:0007669"/>
    <property type="project" value="InterPro"/>
</dbReference>